<dbReference type="PANTHER" id="PTHR22911">
    <property type="entry name" value="ACYL-MALONYL CONDENSING ENZYME-RELATED"/>
    <property type="match status" value="1"/>
</dbReference>
<feature type="transmembrane region" description="Helical" evidence="5">
    <location>
        <begin position="127"/>
        <end position="143"/>
    </location>
</feature>
<sequence length="294" mass="31623">MNTAASASLVPIGVRYMLLSALGFALMAVCVKAVSLQGIPVLEIVAARAFVSLLISYVDVKRKGISVWGERHALLTARGVAGTFALICVYYSVSTLPLAEATILQYLYPLFTALLALLFLNERVQRATALCLLLSITGLIVIVRPEFLFGGTMTLPILSVTAALVGAFGSAVAYVLVRRLSQSEDSSVIIFYFPLIALPISLTLIVIQNTFVMPSLSTLALLLLVGVFTQVGQVGLTKAMQTEEAGKASAYAYVQVIFSMLLGWICFAEIPTLWTWVGGSLIILGALINLLWKR</sequence>
<keyword evidence="4 5" id="KW-0472">Membrane</keyword>
<keyword evidence="8" id="KW-1185">Reference proteome</keyword>
<feature type="transmembrane region" description="Helical" evidence="5">
    <location>
        <begin position="99"/>
        <end position="120"/>
    </location>
</feature>
<name>A0A437QB85_9GAMM</name>
<keyword evidence="3 5" id="KW-1133">Transmembrane helix</keyword>
<feature type="transmembrane region" description="Helical" evidence="5">
    <location>
        <begin position="72"/>
        <end position="93"/>
    </location>
</feature>
<feature type="domain" description="EamA" evidence="6">
    <location>
        <begin position="12"/>
        <end position="143"/>
    </location>
</feature>
<dbReference type="GO" id="GO:0016020">
    <property type="term" value="C:membrane"/>
    <property type="evidence" value="ECO:0007669"/>
    <property type="project" value="UniProtKB-SubCell"/>
</dbReference>
<feature type="transmembrane region" description="Helical" evidence="5">
    <location>
        <begin position="12"/>
        <end position="35"/>
    </location>
</feature>
<evidence type="ECO:0000313" key="8">
    <source>
        <dbReference type="Proteomes" id="UP000282818"/>
    </source>
</evidence>
<dbReference type="PANTHER" id="PTHR22911:SF6">
    <property type="entry name" value="SOLUTE CARRIER FAMILY 35 MEMBER G1"/>
    <property type="match status" value="1"/>
</dbReference>
<dbReference type="SUPFAM" id="SSF103481">
    <property type="entry name" value="Multidrug resistance efflux transporter EmrE"/>
    <property type="match status" value="2"/>
</dbReference>
<evidence type="ECO:0000313" key="7">
    <source>
        <dbReference type="EMBL" id="RVU31593.1"/>
    </source>
</evidence>
<feature type="transmembrane region" description="Helical" evidence="5">
    <location>
        <begin position="155"/>
        <end position="177"/>
    </location>
</feature>
<evidence type="ECO:0000256" key="3">
    <source>
        <dbReference type="ARBA" id="ARBA00022989"/>
    </source>
</evidence>
<evidence type="ECO:0000256" key="4">
    <source>
        <dbReference type="ARBA" id="ARBA00023136"/>
    </source>
</evidence>
<keyword evidence="2 5" id="KW-0812">Transmembrane</keyword>
<feature type="transmembrane region" description="Helical" evidence="5">
    <location>
        <begin position="273"/>
        <end position="292"/>
    </location>
</feature>
<feature type="transmembrane region" description="Helical" evidence="5">
    <location>
        <begin position="248"/>
        <end position="267"/>
    </location>
</feature>
<proteinExistence type="predicted"/>
<evidence type="ECO:0000256" key="2">
    <source>
        <dbReference type="ARBA" id="ARBA00022692"/>
    </source>
</evidence>
<protein>
    <submittedName>
        <fullName evidence="7">DMT family transporter</fullName>
    </submittedName>
</protein>
<evidence type="ECO:0000256" key="1">
    <source>
        <dbReference type="ARBA" id="ARBA00004141"/>
    </source>
</evidence>
<dbReference type="EMBL" id="SACQ01000002">
    <property type="protein sequence ID" value="RVU31593.1"/>
    <property type="molecule type" value="Genomic_DNA"/>
</dbReference>
<organism evidence="7 8">
    <name type="scientific">Neptunomonas marina</name>
    <dbReference type="NCBI Taxonomy" id="1815562"/>
    <lineage>
        <taxon>Bacteria</taxon>
        <taxon>Pseudomonadati</taxon>
        <taxon>Pseudomonadota</taxon>
        <taxon>Gammaproteobacteria</taxon>
        <taxon>Oceanospirillales</taxon>
        <taxon>Oceanospirillaceae</taxon>
        <taxon>Neptunomonas</taxon>
    </lineage>
</organism>
<dbReference type="InterPro" id="IPR037185">
    <property type="entry name" value="EmrE-like"/>
</dbReference>
<dbReference type="Proteomes" id="UP000282818">
    <property type="component" value="Unassembled WGS sequence"/>
</dbReference>
<comment type="subcellular location">
    <subcellularLocation>
        <location evidence="1">Membrane</location>
        <topology evidence="1">Multi-pass membrane protein</topology>
    </subcellularLocation>
</comment>
<dbReference type="AlphaFoldDB" id="A0A437QB85"/>
<dbReference type="InterPro" id="IPR000620">
    <property type="entry name" value="EamA_dom"/>
</dbReference>
<dbReference type="RefSeq" id="WP_127693452.1">
    <property type="nucleotide sequence ID" value="NZ_SACQ01000002.1"/>
</dbReference>
<comment type="caution">
    <text evidence="7">The sequence shown here is derived from an EMBL/GenBank/DDBJ whole genome shotgun (WGS) entry which is preliminary data.</text>
</comment>
<feature type="domain" description="EamA" evidence="6">
    <location>
        <begin position="160"/>
        <end position="290"/>
    </location>
</feature>
<dbReference type="Pfam" id="PF00892">
    <property type="entry name" value="EamA"/>
    <property type="match status" value="2"/>
</dbReference>
<feature type="transmembrane region" description="Helical" evidence="5">
    <location>
        <begin position="41"/>
        <end position="60"/>
    </location>
</feature>
<reference evidence="7 8" key="1">
    <citation type="submission" date="2019-01" db="EMBL/GenBank/DDBJ databases">
        <authorList>
            <person name="Chen W.-M."/>
        </authorList>
    </citation>
    <scope>NUCLEOTIDE SEQUENCE [LARGE SCALE GENOMIC DNA]</scope>
    <source>
        <strain evidence="7 8">HPM-16</strain>
    </source>
</reference>
<evidence type="ECO:0000256" key="5">
    <source>
        <dbReference type="SAM" id="Phobius"/>
    </source>
</evidence>
<evidence type="ECO:0000259" key="6">
    <source>
        <dbReference type="Pfam" id="PF00892"/>
    </source>
</evidence>
<gene>
    <name evidence="7" type="ORF">EOE65_06345</name>
</gene>
<accession>A0A437QB85</accession>
<feature type="transmembrane region" description="Helical" evidence="5">
    <location>
        <begin position="189"/>
        <end position="207"/>
    </location>
</feature>